<organism evidence="4 5">
    <name type="scientific">Nitrosotalea devaniterrae</name>
    <dbReference type="NCBI Taxonomy" id="1078905"/>
    <lineage>
        <taxon>Archaea</taxon>
        <taxon>Nitrososphaerota</taxon>
        <taxon>Nitrososphaeria</taxon>
        <taxon>Nitrosotaleales</taxon>
        <taxon>Nitrosotaleaceae</taxon>
        <taxon>Nitrosotalea</taxon>
    </lineage>
</organism>
<dbReference type="InterPro" id="IPR051270">
    <property type="entry name" value="Tyrosine-tRNA_ligase_regulator"/>
</dbReference>
<accession>A0A128A2A4</accession>
<sequence length="108" mass="11805">MDLITYDDFAKLDMRVAKIISVEEIPGKSKIIKGTIDLGDEKRDVIIGGAQYYKPEELVGRTVIALVNLEPRKIAGIESGAMLLAADSDDKPFWLTVTEDVPLGTGIK</sequence>
<evidence type="ECO:0000256" key="1">
    <source>
        <dbReference type="ARBA" id="ARBA00022555"/>
    </source>
</evidence>
<dbReference type="InterPro" id="IPR012340">
    <property type="entry name" value="NA-bd_OB-fold"/>
</dbReference>
<feature type="domain" description="TRNA-binding" evidence="3">
    <location>
        <begin position="8"/>
        <end position="108"/>
    </location>
</feature>
<dbReference type="InterPro" id="IPR002547">
    <property type="entry name" value="tRNA-bd_dom"/>
</dbReference>
<proteinExistence type="predicted"/>
<dbReference type="EMBL" id="LN890280">
    <property type="protein sequence ID" value="CUR51447.1"/>
    <property type="molecule type" value="Genomic_DNA"/>
</dbReference>
<dbReference type="GO" id="GO:0000049">
    <property type="term" value="F:tRNA binding"/>
    <property type="evidence" value="ECO:0007669"/>
    <property type="project" value="UniProtKB-KW"/>
</dbReference>
<dbReference type="GO" id="GO:0004825">
    <property type="term" value="F:methionine-tRNA ligase activity"/>
    <property type="evidence" value="ECO:0007669"/>
    <property type="project" value="InterPro"/>
</dbReference>
<name>A0A128A2A4_9ARCH</name>
<evidence type="ECO:0000256" key="2">
    <source>
        <dbReference type="ARBA" id="ARBA00022884"/>
    </source>
</evidence>
<evidence type="ECO:0000313" key="4">
    <source>
        <dbReference type="EMBL" id="CUR51447.1"/>
    </source>
</evidence>
<dbReference type="SUPFAM" id="SSF50249">
    <property type="entry name" value="Nucleic acid-binding proteins"/>
    <property type="match status" value="1"/>
</dbReference>
<dbReference type="PANTHER" id="PTHR11586">
    <property type="entry name" value="TRNA-AMINOACYLATION COFACTOR ARC1 FAMILY MEMBER"/>
    <property type="match status" value="1"/>
</dbReference>
<dbReference type="PROSITE" id="PS50886">
    <property type="entry name" value="TRBD"/>
    <property type="match status" value="1"/>
</dbReference>
<dbReference type="Proteomes" id="UP000196239">
    <property type="component" value="Chromosome 1"/>
</dbReference>
<gene>
    <name evidence="4" type="ORF">NDEV_0682</name>
</gene>
<dbReference type="KEGG" id="ndv:NDEV_0682"/>
<dbReference type="Gene3D" id="2.40.50.140">
    <property type="entry name" value="Nucleic acid-binding proteins"/>
    <property type="match status" value="1"/>
</dbReference>
<dbReference type="Pfam" id="PF01588">
    <property type="entry name" value="tRNA_bind"/>
    <property type="match status" value="1"/>
</dbReference>
<evidence type="ECO:0000259" key="3">
    <source>
        <dbReference type="PROSITE" id="PS50886"/>
    </source>
</evidence>
<keyword evidence="1" id="KW-0820">tRNA-binding</keyword>
<reference evidence="5" key="1">
    <citation type="submission" date="2015-10" db="EMBL/GenBank/DDBJ databases">
        <authorList>
            <person name="Lehtovirta-Morley L.E."/>
            <person name="Vieille C."/>
        </authorList>
    </citation>
    <scope>NUCLEOTIDE SEQUENCE [LARGE SCALE GENOMIC DNA]</scope>
</reference>
<protein>
    <submittedName>
        <fullName evidence="4">tRNA-binding domain-containing protein</fullName>
    </submittedName>
</protein>
<dbReference type="PANTHER" id="PTHR11586:SF37">
    <property type="entry name" value="TRNA-BINDING DOMAIN-CONTAINING PROTEIN"/>
    <property type="match status" value="1"/>
</dbReference>
<dbReference type="GO" id="GO:0006431">
    <property type="term" value="P:methionyl-tRNA aminoacylation"/>
    <property type="evidence" value="ECO:0007669"/>
    <property type="project" value="InterPro"/>
</dbReference>
<dbReference type="CDD" id="cd02800">
    <property type="entry name" value="tRNA_bind_EcMetRS_like"/>
    <property type="match status" value="1"/>
</dbReference>
<evidence type="ECO:0000313" key="5">
    <source>
        <dbReference type="Proteomes" id="UP000196239"/>
    </source>
</evidence>
<keyword evidence="2" id="KW-0694">RNA-binding</keyword>
<dbReference type="AlphaFoldDB" id="A0A128A2A4"/>
<dbReference type="InterPro" id="IPR004495">
    <property type="entry name" value="Met-tRNA-synth_bsu_C"/>
</dbReference>
<keyword evidence="5" id="KW-1185">Reference proteome</keyword>
<dbReference type="GO" id="GO:0005524">
    <property type="term" value="F:ATP binding"/>
    <property type="evidence" value="ECO:0007669"/>
    <property type="project" value="InterPro"/>
</dbReference>